<name>A0A3R9RA34_9BACI</name>
<dbReference type="EMBL" id="RBVX01000033">
    <property type="protein sequence ID" value="RSL30686.1"/>
    <property type="molecule type" value="Genomic_DNA"/>
</dbReference>
<dbReference type="OrthoDB" id="2972178at2"/>
<dbReference type="Proteomes" id="UP000275076">
    <property type="component" value="Unassembled WGS sequence"/>
</dbReference>
<sequence length="94" mass="10825">MGFKGEFINTDYLSARELRKAEYLRSKIARSSSPQDVAIYERKLKRLFQLASHQNNRVNRKVKIKTPTGTATFKSKNVEDFARGVSEVFSRPNT</sequence>
<organism evidence="1 2">
    <name type="scientific">Salibacterium salarium</name>
    <dbReference type="NCBI Taxonomy" id="284579"/>
    <lineage>
        <taxon>Bacteria</taxon>
        <taxon>Bacillati</taxon>
        <taxon>Bacillota</taxon>
        <taxon>Bacilli</taxon>
        <taxon>Bacillales</taxon>
        <taxon>Bacillaceae</taxon>
    </lineage>
</organism>
<evidence type="ECO:0000313" key="1">
    <source>
        <dbReference type="EMBL" id="RSL30686.1"/>
    </source>
</evidence>
<gene>
    <name evidence="1" type="ORF">D7Z54_24630</name>
</gene>
<proteinExistence type="predicted"/>
<dbReference type="RefSeq" id="WP_125560085.1">
    <property type="nucleotide sequence ID" value="NZ_RBVX01000033.1"/>
</dbReference>
<protein>
    <submittedName>
        <fullName evidence="1">Uncharacterized protein</fullName>
    </submittedName>
</protein>
<keyword evidence="2" id="KW-1185">Reference proteome</keyword>
<comment type="caution">
    <text evidence="1">The sequence shown here is derived from an EMBL/GenBank/DDBJ whole genome shotgun (WGS) entry which is preliminary data.</text>
</comment>
<dbReference type="AlphaFoldDB" id="A0A3R9RA34"/>
<evidence type="ECO:0000313" key="2">
    <source>
        <dbReference type="Proteomes" id="UP000275076"/>
    </source>
</evidence>
<reference evidence="1 2" key="1">
    <citation type="submission" date="2018-10" db="EMBL/GenBank/DDBJ databases">
        <title>Draft genome sequence of Bacillus salarius IM0101, isolated from a hypersaline soil in Inner Mongolia, China.</title>
        <authorList>
            <person name="Yamprayoonswat W."/>
            <person name="Boonvisut S."/>
            <person name="Jumpathong W."/>
            <person name="Sittihan S."/>
            <person name="Ruangsuj P."/>
            <person name="Wanthongcharoen S."/>
            <person name="Thongpramul N."/>
            <person name="Pimmason S."/>
            <person name="Yu B."/>
            <person name="Yasawong M."/>
        </authorList>
    </citation>
    <scope>NUCLEOTIDE SEQUENCE [LARGE SCALE GENOMIC DNA]</scope>
    <source>
        <strain evidence="1 2">IM0101</strain>
    </source>
</reference>
<accession>A0A3R9RA34</accession>